<name>A0A2C6L0W3_9APIC</name>
<dbReference type="RefSeq" id="XP_067923324.1">
    <property type="nucleotide sequence ID" value="XM_068064703.1"/>
</dbReference>
<proteinExistence type="predicted"/>
<keyword evidence="3" id="KW-1185">Reference proteome</keyword>
<dbReference type="EMBL" id="MIGC01002118">
    <property type="protein sequence ID" value="PHJ21644.1"/>
    <property type="molecule type" value="Genomic_DNA"/>
</dbReference>
<dbReference type="GeneID" id="94427914"/>
<feature type="compositionally biased region" description="Basic residues" evidence="1">
    <location>
        <begin position="547"/>
        <end position="560"/>
    </location>
</feature>
<evidence type="ECO:0000313" key="3">
    <source>
        <dbReference type="Proteomes" id="UP000221165"/>
    </source>
</evidence>
<reference evidence="2 3" key="1">
    <citation type="journal article" date="2017" name="Int. J. Parasitol.">
        <title>The genome of the protozoan parasite Cystoisospora suis and a reverse vaccinology approach to identify vaccine candidates.</title>
        <authorList>
            <person name="Palmieri N."/>
            <person name="Shrestha A."/>
            <person name="Ruttkowski B."/>
            <person name="Beck T."/>
            <person name="Vogl C."/>
            <person name="Tomley F."/>
            <person name="Blake D.P."/>
            <person name="Joachim A."/>
        </authorList>
    </citation>
    <scope>NUCLEOTIDE SEQUENCE [LARGE SCALE GENOMIC DNA]</scope>
    <source>
        <strain evidence="2 3">Wien I</strain>
    </source>
</reference>
<organism evidence="2 3">
    <name type="scientific">Cystoisospora suis</name>
    <dbReference type="NCBI Taxonomy" id="483139"/>
    <lineage>
        <taxon>Eukaryota</taxon>
        <taxon>Sar</taxon>
        <taxon>Alveolata</taxon>
        <taxon>Apicomplexa</taxon>
        <taxon>Conoidasida</taxon>
        <taxon>Coccidia</taxon>
        <taxon>Eucoccidiorida</taxon>
        <taxon>Eimeriorina</taxon>
        <taxon>Sarcocystidae</taxon>
        <taxon>Cystoisospora</taxon>
    </lineage>
</organism>
<sequence>MASSLLSWCPTGLRTHSFSHSSALKGRRGGKYTERGEKKNVYSARASYSKMMYRQGRLNGETECFLPRNGRRRVHTRNALIEPLSEKRRKKNLLSHHRERERNRQLQTWSSSSLSSPSCSFASFPPSSPLSCSLCSSSSLLSCAPSTLRLAHSATRSREFPSSFSLKFSTHVKRRETFRHSSFSSLSYPTLLKSSSYSGHLHSGNPSLPGKNPSSSCSSSSLPETVSFPLSSSSFSFHLPSASFSPGYSSSPAASSSPLLFTYPSPSSLSSSLPFSVFSSCRERETPVKNPRIDTTSLQSLLCHDGLLSQASVSSQVKEGRGEEAQAEREREQEKAQCHLYLALKKDLPSLCFFPSLALLSSSSPLLYTRVVARKLQDVCERTHGGTGYSRESVASSTSSSLLSSIPRLPSSSLLLRHSPSPCPSPKRFFSSGFPNTKRRMSNPFWRRRGWWKWRQREVKILNRAKRLRKHLFPRFKTGTVSFIDKAELEYKTAMHAFKKTGQLPNGKAVVPSVEGARIRPLRHLVHNRGKRLEARRRAIDEEEEKKKKRKTMMKMGRRRERFEEDEDSHLHESKTRRRRTTRDVEIDDDDYVWKKKGGGKIWEERKANIPLGKKRLLLYCQVIKGEQITDAIDWLSSLCIHRVNYLLNLLMKTRQKIFEEGGDISRVYVQSYLLNIQGRVKRPQFRLKSVNFIKTWKFAVILRFRELPMEEYFHRLFILKKVPRSLTTDMRLAITEHRVPPSTIRDWYPYLDAKTRFWHRQRLKWLDRTRQFDYHLARRVFRTKYELNCQRRKVEILLARGVSPESIQDEEDLEQERE</sequence>
<evidence type="ECO:0000313" key="2">
    <source>
        <dbReference type="EMBL" id="PHJ21644.1"/>
    </source>
</evidence>
<protein>
    <submittedName>
        <fullName evidence="2">Ribosomal l22p l17e protein</fullName>
    </submittedName>
</protein>
<dbReference type="AlphaFoldDB" id="A0A2C6L0W3"/>
<dbReference type="VEuPathDB" id="ToxoDB:CSUI_004512"/>
<dbReference type="OrthoDB" id="416470at2759"/>
<accession>A0A2C6L0W3</accession>
<comment type="caution">
    <text evidence="2">The sequence shown here is derived from an EMBL/GenBank/DDBJ whole genome shotgun (WGS) entry which is preliminary data.</text>
</comment>
<feature type="region of interest" description="Disordered" evidence="1">
    <location>
        <begin position="539"/>
        <end position="582"/>
    </location>
</feature>
<gene>
    <name evidence="2" type="ORF">CSUI_004512</name>
</gene>
<evidence type="ECO:0000256" key="1">
    <source>
        <dbReference type="SAM" id="MobiDB-lite"/>
    </source>
</evidence>
<feature type="region of interest" description="Disordered" evidence="1">
    <location>
        <begin position="86"/>
        <end position="113"/>
    </location>
</feature>
<dbReference type="Proteomes" id="UP000221165">
    <property type="component" value="Unassembled WGS sequence"/>
</dbReference>